<accession>A0A423WPC1</accession>
<dbReference type="InterPro" id="IPR021858">
    <property type="entry name" value="Fun_TF"/>
</dbReference>
<keyword evidence="2" id="KW-0862">Zinc</keyword>
<name>A0A423WPC1_CYTCH</name>
<comment type="caution">
    <text evidence="7">The sequence shown here is derived from an EMBL/GenBank/DDBJ whole genome shotgun (WGS) entry which is preliminary data.</text>
</comment>
<keyword evidence="8" id="KW-1185">Reference proteome</keyword>
<dbReference type="GO" id="GO:0005634">
    <property type="term" value="C:nucleus"/>
    <property type="evidence" value="ECO:0007669"/>
    <property type="project" value="UniProtKB-SubCell"/>
</dbReference>
<dbReference type="GO" id="GO:0045944">
    <property type="term" value="P:positive regulation of transcription by RNA polymerase II"/>
    <property type="evidence" value="ECO:0007669"/>
    <property type="project" value="TreeGrafter"/>
</dbReference>
<evidence type="ECO:0000256" key="5">
    <source>
        <dbReference type="ARBA" id="ARBA00023163"/>
    </source>
</evidence>
<dbReference type="GO" id="GO:0000976">
    <property type="term" value="F:transcription cis-regulatory region binding"/>
    <property type="evidence" value="ECO:0007669"/>
    <property type="project" value="TreeGrafter"/>
</dbReference>
<comment type="subcellular location">
    <subcellularLocation>
        <location evidence="1">Nucleus</location>
    </subcellularLocation>
</comment>
<reference evidence="7 8" key="1">
    <citation type="submission" date="2015-09" db="EMBL/GenBank/DDBJ databases">
        <title>Host preference determinants of Valsa canker pathogens revealed by comparative genomics.</title>
        <authorList>
            <person name="Yin Z."/>
            <person name="Huang L."/>
        </authorList>
    </citation>
    <scope>NUCLEOTIDE SEQUENCE [LARGE SCALE GENOMIC DNA]</scope>
    <source>
        <strain evidence="7 8">YSFL</strain>
    </source>
</reference>
<evidence type="ECO:0008006" key="9">
    <source>
        <dbReference type="Google" id="ProtNLM"/>
    </source>
</evidence>
<dbReference type="PANTHER" id="PTHR37534">
    <property type="entry name" value="TRANSCRIPTIONAL ACTIVATOR PROTEIN UGA3"/>
    <property type="match status" value="1"/>
</dbReference>
<sequence length="467" mass="52775">MAPDVSHLPTDLRSYLEYFYENITYHHYGVHKDFGDFFRTTYISLAVRSEPLLHAVVAFAAYHQTIRDPNGRLPSFLKYYNRSVTLLLGLLKNEERHDLGTLLTVLQLATIEEYLGDWVNLMGHQRAALQILTQLFTSHSMAQTSMNRTILAWYTRFDLLVSSMGGFETGLPRDWYITLDRHCREQLAGDPENLDWHYEASENQLRLISVDLCSLVAKRARGELREDVYVAEHVKLANRLQEWKASLEPALTDPARLVPSTSDALDRYFNAYPTQVPIYDAPLSTTTLLICEWHSMVMMYVYQVMGDTQAADAAGLGDLSQHAQAICQVFEAAEQWPSVPKGLLLMLHPCLAMAALFLPPTSAHNTWLRQKFALLEQSGYIFPVSVRKRMAERLQDGSIMRWWLPDEQGFSPIMQSIRAFADERNATALSAQSENLGEMKTVFAAMRLGSDASPIASGGVSGTTDQL</sequence>
<dbReference type="GO" id="GO:0003700">
    <property type="term" value="F:DNA-binding transcription factor activity"/>
    <property type="evidence" value="ECO:0007669"/>
    <property type="project" value="TreeGrafter"/>
</dbReference>
<evidence type="ECO:0000313" key="7">
    <source>
        <dbReference type="EMBL" id="ROW05221.1"/>
    </source>
</evidence>
<proteinExistence type="predicted"/>
<organism evidence="7 8">
    <name type="scientific">Cytospora chrysosperma</name>
    <name type="common">Cytospora canker fungus</name>
    <name type="synonym">Sphaeria chrysosperma</name>
    <dbReference type="NCBI Taxonomy" id="252740"/>
    <lineage>
        <taxon>Eukaryota</taxon>
        <taxon>Fungi</taxon>
        <taxon>Dikarya</taxon>
        <taxon>Ascomycota</taxon>
        <taxon>Pezizomycotina</taxon>
        <taxon>Sordariomycetes</taxon>
        <taxon>Sordariomycetidae</taxon>
        <taxon>Diaporthales</taxon>
        <taxon>Cytosporaceae</taxon>
        <taxon>Cytospora</taxon>
    </lineage>
</organism>
<evidence type="ECO:0000256" key="3">
    <source>
        <dbReference type="ARBA" id="ARBA00023015"/>
    </source>
</evidence>
<protein>
    <recommendedName>
        <fullName evidence="9">Transcription factor domain-containing protein</fullName>
    </recommendedName>
</protein>
<evidence type="ECO:0000313" key="8">
    <source>
        <dbReference type="Proteomes" id="UP000284375"/>
    </source>
</evidence>
<dbReference type="AlphaFoldDB" id="A0A423WPC1"/>
<dbReference type="EMBL" id="LJZO01000001">
    <property type="protein sequence ID" value="ROW05221.1"/>
    <property type="molecule type" value="Genomic_DNA"/>
</dbReference>
<keyword evidence="3" id="KW-0805">Transcription regulation</keyword>
<dbReference type="PANTHER" id="PTHR37534:SF10">
    <property type="entry name" value="ZN(II)2CYS6 TRANSCRIPTION FACTOR (EUROFUNG)"/>
    <property type="match status" value="1"/>
</dbReference>
<evidence type="ECO:0000256" key="2">
    <source>
        <dbReference type="ARBA" id="ARBA00022833"/>
    </source>
</evidence>
<dbReference type="CDD" id="cd12148">
    <property type="entry name" value="fungal_TF_MHR"/>
    <property type="match status" value="1"/>
</dbReference>
<dbReference type="Pfam" id="PF11951">
    <property type="entry name" value="Fungal_trans_2"/>
    <property type="match status" value="1"/>
</dbReference>
<dbReference type="STRING" id="252740.A0A423WPC1"/>
<evidence type="ECO:0000256" key="1">
    <source>
        <dbReference type="ARBA" id="ARBA00004123"/>
    </source>
</evidence>
<evidence type="ECO:0000256" key="4">
    <source>
        <dbReference type="ARBA" id="ARBA00023125"/>
    </source>
</evidence>
<keyword evidence="6" id="KW-0539">Nucleus</keyword>
<keyword evidence="4" id="KW-0238">DNA-binding</keyword>
<keyword evidence="5" id="KW-0804">Transcription</keyword>
<dbReference type="Proteomes" id="UP000284375">
    <property type="component" value="Unassembled WGS sequence"/>
</dbReference>
<evidence type="ECO:0000256" key="6">
    <source>
        <dbReference type="ARBA" id="ARBA00023242"/>
    </source>
</evidence>
<dbReference type="OrthoDB" id="5278208at2759"/>
<gene>
    <name evidence="7" type="ORF">VSDG_00417</name>
</gene>